<feature type="transmembrane region" description="Helical" evidence="8">
    <location>
        <begin position="525"/>
        <end position="551"/>
    </location>
</feature>
<evidence type="ECO:0000256" key="2">
    <source>
        <dbReference type="ARBA" id="ARBA00009904"/>
    </source>
</evidence>
<evidence type="ECO:0000313" key="10">
    <source>
        <dbReference type="EMBL" id="QEJ97345.1"/>
    </source>
</evidence>
<evidence type="ECO:0000313" key="11">
    <source>
        <dbReference type="Proteomes" id="UP000042527"/>
    </source>
</evidence>
<keyword evidence="5 8" id="KW-1133">Transmembrane helix</keyword>
<dbReference type="OrthoDB" id="9803814at2"/>
<evidence type="ECO:0000256" key="6">
    <source>
        <dbReference type="ARBA" id="ARBA00023065"/>
    </source>
</evidence>
<evidence type="ECO:0000256" key="3">
    <source>
        <dbReference type="ARBA" id="ARBA00022448"/>
    </source>
</evidence>
<dbReference type="GO" id="GO:0033179">
    <property type="term" value="C:proton-transporting V-type ATPase, V0 domain"/>
    <property type="evidence" value="ECO:0007669"/>
    <property type="project" value="InterPro"/>
</dbReference>
<dbReference type="GO" id="GO:0016471">
    <property type="term" value="C:vacuolar proton-transporting V-type ATPase complex"/>
    <property type="evidence" value="ECO:0007669"/>
    <property type="project" value="TreeGrafter"/>
</dbReference>
<dbReference type="EMBL" id="CP042817">
    <property type="protein sequence ID" value="QEJ97345.1"/>
    <property type="molecule type" value="Genomic_DNA"/>
</dbReference>
<keyword evidence="4 8" id="KW-0812">Transmembrane</keyword>
<dbReference type="Proteomes" id="UP000042527">
    <property type="component" value="Unassembled WGS sequence"/>
</dbReference>
<dbReference type="AlphaFoldDB" id="A0A0B7GQ65"/>
<protein>
    <submittedName>
        <fullName evidence="9 10">V-type ATP synthase subunit I</fullName>
    </submittedName>
</protein>
<reference evidence="9" key="1">
    <citation type="submission" date="2015-01" db="EMBL/GenBank/DDBJ databases">
        <authorList>
            <person name="Xiang T."/>
            <person name="Song Y."/>
            <person name="Huang L."/>
            <person name="Wang B."/>
            <person name="Wu P."/>
        </authorList>
    </citation>
    <scope>NUCLEOTIDE SEQUENCE [LARGE SCALE GENOMIC DNA]</scope>
    <source>
        <strain evidence="9">V1</strain>
    </source>
</reference>
<dbReference type="Pfam" id="PF01496">
    <property type="entry name" value="V_ATPase_I"/>
    <property type="match status" value="1"/>
</dbReference>
<reference evidence="11" key="2">
    <citation type="submission" date="2015-01" db="EMBL/GenBank/DDBJ databases">
        <authorList>
            <person name="Manzoor Shahid"/>
            <person name="Zubair Saima"/>
        </authorList>
    </citation>
    <scope>NUCLEOTIDE SEQUENCE [LARGE SCALE GENOMIC DNA]</scope>
    <source>
        <strain evidence="11">V1</strain>
    </source>
</reference>
<feature type="transmembrane region" description="Helical" evidence="8">
    <location>
        <begin position="484"/>
        <end position="504"/>
    </location>
</feature>
<evidence type="ECO:0000256" key="5">
    <source>
        <dbReference type="ARBA" id="ARBA00022989"/>
    </source>
</evidence>
<name>A0A0B7GQ65_TREPH</name>
<dbReference type="GO" id="GO:0051117">
    <property type="term" value="F:ATPase binding"/>
    <property type="evidence" value="ECO:0007669"/>
    <property type="project" value="TreeGrafter"/>
</dbReference>
<evidence type="ECO:0000256" key="4">
    <source>
        <dbReference type="ARBA" id="ARBA00022692"/>
    </source>
</evidence>
<feature type="transmembrane region" description="Helical" evidence="8">
    <location>
        <begin position="427"/>
        <end position="445"/>
    </location>
</feature>
<proteinExistence type="inferred from homology"/>
<accession>A0A0B7GQ65</accession>
<dbReference type="RefSeq" id="WP_024752216.1">
    <property type="nucleotide sequence ID" value="NZ_CDNC01000002.1"/>
</dbReference>
<dbReference type="PANTHER" id="PTHR11629:SF63">
    <property type="entry name" value="V-TYPE PROTON ATPASE SUBUNIT A"/>
    <property type="match status" value="1"/>
</dbReference>
<dbReference type="EMBL" id="CDNC01000002">
    <property type="protein sequence ID" value="CEM60734.1"/>
    <property type="molecule type" value="Genomic_DNA"/>
</dbReference>
<keyword evidence="6" id="KW-0406">Ion transport</keyword>
<feature type="transmembrane region" description="Helical" evidence="8">
    <location>
        <begin position="329"/>
        <end position="355"/>
    </location>
</feature>
<keyword evidence="11" id="KW-1185">Reference proteome</keyword>
<dbReference type="GO" id="GO:0007035">
    <property type="term" value="P:vacuolar acidification"/>
    <property type="evidence" value="ECO:0007669"/>
    <property type="project" value="TreeGrafter"/>
</dbReference>
<reference evidence="10 12" key="3">
    <citation type="submission" date="2019-08" db="EMBL/GenBank/DDBJ databases">
        <authorList>
            <person name="Kuhnert P."/>
        </authorList>
    </citation>
    <scope>NUCLEOTIDE SEQUENCE [LARGE SCALE GENOMIC DNA]</scope>
    <source>
        <strain evidence="10 12">B36.5</strain>
    </source>
</reference>
<dbReference type="GeneID" id="57752341"/>
<gene>
    <name evidence="9" type="primary">atpI</name>
    <name evidence="10" type="ORF">FUT82_04620</name>
    <name evidence="9" type="ORF">TPHV1_100054</name>
</gene>
<evidence type="ECO:0000256" key="7">
    <source>
        <dbReference type="ARBA" id="ARBA00023136"/>
    </source>
</evidence>
<keyword evidence="3" id="KW-0813">Transport</keyword>
<organism evidence="9 11">
    <name type="scientific">Treponema phagedenis</name>
    <dbReference type="NCBI Taxonomy" id="162"/>
    <lineage>
        <taxon>Bacteria</taxon>
        <taxon>Pseudomonadati</taxon>
        <taxon>Spirochaetota</taxon>
        <taxon>Spirochaetia</taxon>
        <taxon>Spirochaetales</taxon>
        <taxon>Treponemataceae</taxon>
        <taxon>Treponema</taxon>
    </lineage>
</organism>
<evidence type="ECO:0000313" key="12">
    <source>
        <dbReference type="Proteomes" id="UP000323594"/>
    </source>
</evidence>
<evidence type="ECO:0000313" key="9">
    <source>
        <dbReference type="EMBL" id="CEM60734.1"/>
    </source>
</evidence>
<feature type="transmembrane region" description="Helical" evidence="8">
    <location>
        <begin position="376"/>
        <end position="396"/>
    </location>
</feature>
<feature type="transmembrane region" description="Helical" evidence="8">
    <location>
        <begin position="557"/>
        <end position="577"/>
    </location>
</feature>
<dbReference type="Proteomes" id="UP000323594">
    <property type="component" value="Chromosome"/>
</dbReference>
<evidence type="ECO:0000256" key="1">
    <source>
        <dbReference type="ARBA" id="ARBA00004141"/>
    </source>
</evidence>
<evidence type="ECO:0000256" key="8">
    <source>
        <dbReference type="SAM" id="Phobius"/>
    </source>
</evidence>
<feature type="transmembrane region" description="Helical" evidence="8">
    <location>
        <begin position="457"/>
        <end position="478"/>
    </location>
</feature>
<keyword evidence="7 8" id="KW-0472">Membrane</keyword>
<dbReference type="GO" id="GO:0046961">
    <property type="term" value="F:proton-transporting ATPase activity, rotational mechanism"/>
    <property type="evidence" value="ECO:0007669"/>
    <property type="project" value="InterPro"/>
</dbReference>
<comment type="similarity">
    <text evidence="2">Belongs to the V-ATPase 116 kDa subunit family.</text>
</comment>
<sequence length="621" mass="69138">MIVPMKKASVLVLHNEQEKALEALRKLGVLHIEKREASSEKLSSLRDLDTKLTRAQSLIEEAAKNLKKKVRGSADADQEKLMELVNNTLALAEEKDAAKDRLAATLSDITHYAPWGNFNPADIKELAEKGVYLFPVTLSEKSYRALPDSLTTVLLSARKKLVRCVIISEEPKLPIDLPDDVQELEMPAVAVSELEEIRDDLTVRISDIEEKLASFTTYIPAMKKLQKTCAKEIEFEVVRAGMPLVELNDKDSLTKKMNLAWLSGYLPTENEAALLETAKKEGWACVSNDPTDEDIVPTQLKHNRFVNLLTPLTEFLGTIPYYTEPDISLWFLLFFGIFFAMIFGDAGYGSVLVLISAVMILKAKKAKKEVPLALKMFLYLGFLTVIWGTIVCNWFGLAPENLPVWLQNLSIPGFSNLTEETIRNKNQMHFCFILGLIQLTIGHIIGIKRSFRSLKVFGEIGSLAMLYGIYFVVLNLIIDSKKYPINSYVIIAIVAGFILNFIFSSYETSIRESLIENAKNSISKFLGVVNIFADIMSYIRLWAVGLAGGAISATVNAMAGPALGSFLVFLGVLLLLFGHGLNYIMNVLSVIVHGVRLNTLEFSNHVGLAWAGIKYEPFSDN</sequence>
<dbReference type="PANTHER" id="PTHR11629">
    <property type="entry name" value="VACUOLAR PROTON ATPASES"/>
    <property type="match status" value="1"/>
</dbReference>
<comment type="subcellular location">
    <subcellularLocation>
        <location evidence="1">Membrane</location>
        <topology evidence="1">Multi-pass membrane protein</topology>
    </subcellularLocation>
</comment>
<dbReference type="InterPro" id="IPR002490">
    <property type="entry name" value="V-ATPase_116kDa_su"/>
</dbReference>